<organism evidence="2 3">
    <name type="scientific">Ramlibacter humi</name>
    <dbReference type="NCBI Taxonomy" id="2530451"/>
    <lineage>
        <taxon>Bacteria</taxon>
        <taxon>Pseudomonadati</taxon>
        <taxon>Pseudomonadota</taxon>
        <taxon>Betaproteobacteria</taxon>
        <taxon>Burkholderiales</taxon>
        <taxon>Comamonadaceae</taxon>
        <taxon>Ramlibacter</taxon>
    </lineage>
</organism>
<proteinExistence type="predicted"/>
<feature type="transmembrane region" description="Helical" evidence="1">
    <location>
        <begin position="103"/>
        <end position="124"/>
    </location>
</feature>
<keyword evidence="1" id="KW-0472">Membrane</keyword>
<dbReference type="InterPro" id="IPR018643">
    <property type="entry name" value="DUF2069_membrane"/>
</dbReference>
<evidence type="ECO:0000256" key="1">
    <source>
        <dbReference type="SAM" id="Phobius"/>
    </source>
</evidence>
<keyword evidence="1" id="KW-0812">Transmembrane</keyword>
<evidence type="ECO:0000313" key="3">
    <source>
        <dbReference type="Proteomes" id="UP000297839"/>
    </source>
</evidence>
<dbReference type="OrthoDB" id="9181360at2"/>
<comment type="caution">
    <text evidence="2">The sequence shown here is derived from an EMBL/GenBank/DDBJ whole genome shotgun (WGS) entry which is preliminary data.</text>
</comment>
<gene>
    <name evidence="2" type="ORF">EZ216_14160</name>
</gene>
<reference evidence="2 3" key="1">
    <citation type="submission" date="2019-03" db="EMBL/GenBank/DDBJ databases">
        <title>Ramlibacter sp. 18x22-1, whole genome shotgun sequence.</title>
        <authorList>
            <person name="Zhang X."/>
            <person name="Feng G."/>
            <person name="Zhu H."/>
        </authorList>
    </citation>
    <scope>NUCLEOTIDE SEQUENCE [LARGE SCALE GENOMIC DNA]</scope>
    <source>
        <strain evidence="2 3">18x22-1</strain>
    </source>
</reference>
<sequence>MMPSAMDTTASAATPASPELRRIRALAVGGLVALIALGLAWELWLAPLRPGGSLWALKVLPLCVPLAGLLRHRLYTYRWVSLLVWLYFTEGVVRGWSDRGTSQVLALLEVVLCLLLFTACAMHVRLRLGPRKKRP</sequence>
<dbReference type="EMBL" id="SMLK01000004">
    <property type="protein sequence ID" value="TFZ00240.1"/>
    <property type="molecule type" value="Genomic_DNA"/>
</dbReference>
<keyword evidence="3" id="KW-1185">Reference proteome</keyword>
<dbReference type="AlphaFoldDB" id="A0A4Z0BP99"/>
<accession>A0A4Z0BP99</accession>
<feature type="transmembrane region" description="Helical" evidence="1">
    <location>
        <begin position="77"/>
        <end position="97"/>
    </location>
</feature>
<dbReference type="Proteomes" id="UP000297839">
    <property type="component" value="Unassembled WGS sequence"/>
</dbReference>
<name>A0A4Z0BP99_9BURK</name>
<dbReference type="Pfam" id="PF09842">
    <property type="entry name" value="DUF2069"/>
    <property type="match status" value="1"/>
</dbReference>
<keyword evidence="1" id="KW-1133">Transmembrane helix</keyword>
<evidence type="ECO:0000313" key="2">
    <source>
        <dbReference type="EMBL" id="TFZ00240.1"/>
    </source>
</evidence>
<protein>
    <submittedName>
        <fullName evidence="2">DUF2069 domain-containing protein</fullName>
    </submittedName>
</protein>
<feature type="transmembrane region" description="Helical" evidence="1">
    <location>
        <begin position="25"/>
        <end position="46"/>
    </location>
</feature>